<evidence type="ECO:0000256" key="9">
    <source>
        <dbReference type="ARBA" id="ARBA00071431"/>
    </source>
</evidence>
<dbReference type="GO" id="GO:0042351">
    <property type="term" value="P:'de novo' GDP-L-fucose biosynthetic process"/>
    <property type="evidence" value="ECO:0007669"/>
    <property type="project" value="TreeGrafter"/>
</dbReference>
<comment type="pathway">
    <text evidence="2">Nucleotide-sugar biosynthesis; GDP-L-fucose biosynthesis via de novo pathway; GDP-L-fucose from GDP-alpha-D-mannose: step 1/2.</text>
</comment>
<comment type="catalytic activity">
    <reaction evidence="8">
        <text>GDP-alpha-D-mannose = GDP-4-dehydro-alpha-D-rhamnose + H2O</text>
        <dbReference type="Rhea" id="RHEA:23820"/>
        <dbReference type="ChEBI" id="CHEBI:15377"/>
        <dbReference type="ChEBI" id="CHEBI:57527"/>
        <dbReference type="ChEBI" id="CHEBI:57964"/>
        <dbReference type="EC" id="4.2.1.47"/>
    </reaction>
    <physiologicalReaction direction="left-to-right" evidence="8">
        <dbReference type="Rhea" id="RHEA:23821"/>
    </physiologicalReaction>
</comment>
<evidence type="ECO:0000256" key="4">
    <source>
        <dbReference type="ARBA" id="ARBA00011989"/>
    </source>
</evidence>
<reference evidence="13" key="1">
    <citation type="submission" date="2016-09" db="EMBL/GenBank/DDBJ databases">
        <authorList>
            <person name="Jeantristanb JTB J.-T."/>
            <person name="Ricardo R."/>
        </authorList>
    </citation>
    <scope>NUCLEOTIDE SEQUENCE [LARGE SCALE GENOMIC DNA]</scope>
</reference>
<protein>
    <recommendedName>
        <fullName evidence="9">GDP-mannose 4,6 dehydratase</fullName>
        <ecNumber evidence="4">4.2.1.47</ecNumber>
    </recommendedName>
    <alternativeName>
        <fullName evidence="7">GDP-D-mannose dehydratase</fullName>
    </alternativeName>
</protein>
<sequence>MSADLQAGKTPQGAAKAGHKSSLSSVIPHSAPIGLQAVQVTPAEYRKRKVALITAEHGQRIATLTTKRLSTPSVSLRIPGITGQDGSYLTELLLEKGYEVHGLIRRSSSFNTGRIEHLYKDVHERPKMVLHYGDLTDTTNLVYIISSVQPTEIYNLAAQSHVKVSFDMAEYTGDVDGLGTLRLLDAIRTCGLTKHVRFYQASTSELFGKVFETPQSEETPFHPRSPYGVAKLYAFWIVKNYRESYDMYACNGILFNHESPRRGRTFVTRKISRAVAEISLGQQDCLYLGNLEAKRDWGHARDYVEGMWMMLQQDQPDDFVLATGETHPVKEFVEKAFSHVGITIKWEGEIESLDEVGVCAQTGRTLVRVDPRYFRPAEVELLHGTPAKAERVLGWKRKVDFDSLVKEMVLADVEGAKRADRD</sequence>
<dbReference type="SUPFAM" id="SSF51735">
    <property type="entry name" value="NAD(P)-binding Rossmann-fold domains"/>
    <property type="match status" value="1"/>
</dbReference>
<organism evidence="12 13">
    <name type="scientific">Microbotryum intermedium</name>
    <dbReference type="NCBI Taxonomy" id="269621"/>
    <lineage>
        <taxon>Eukaryota</taxon>
        <taxon>Fungi</taxon>
        <taxon>Dikarya</taxon>
        <taxon>Basidiomycota</taxon>
        <taxon>Pucciniomycotina</taxon>
        <taxon>Microbotryomycetes</taxon>
        <taxon>Microbotryales</taxon>
        <taxon>Microbotryaceae</taxon>
        <taxon>Microbotryum</taxon>
    </lineage>
</organism>
<evidence type="ECO:0000313" key="12">
    <source>
        <dbReference type="EMBL" id="SCV67902.1"/>
    </source>
</evidence>
<name>A0A238F155_9BASI</name>
<dbReference type="InterPro" id="IPR036291">
    <property type="entry name" value="NAD(P)-bd_dom_sf"/>
</dbReference>
<dbReference type="HAMAP" id="MF_00955">
    <property type="entry name" value="GDP_Man_dehydratase"/>
    <property type="match status" value="1"/>
</dbReference>
<dbReference type="InterPro" id="IPR016040">
    <property type="entry name" value="NAD(P)-bd_dom"/>
</dbReference>
<dbReference type="CDD" id="cd05260">
    <property type="entry name" value="GDP_MD_SDR_e"/>
    <property type="match status" value="1"/>
</dbReference>
<keyword evidence="5" id="KW-0521">NADP</keyword>
<dbReference type="EMBL" id="FMSP01000002">
    <property type="protein sequence ID" value="SCV67902.1"/>
    <property type="molecule type" value="Genomic_DNA"/>
</dbReference>
<dbReference type="Gene3D" id="3.40.50.720">
    <property type="entry name" value="NAD(P)-binding Rossmann-like Domain"/>
    <property type="match status" value="1"/>
</dbReference>
<gene>
    <name evidence="12" type="ORF">BQ2448_5513</name>
</gene>
<proteinExistence type="inferred from homology"/>
<evidence type="ECO:0000256" key="7">
    <source>
        <dbReference type="ARBA" id="ARBA00031085"/>
    </source>
</evidence>
<comment type="similarity">
    <text evidence="3">Belongs to the NAD(P)-dependent epimerase/dehydratase family. GDP-mannose 4,6-dehydratase subfamily.</text>
</comment>
<dbReference type="AlphaFoldDB" id="A0A238F155"/>
<feature type="region of interest" description="Disordered" evidence="10">
    <location>
        <begin position="1"/>
        <end position="22"/>
    </location>
</feature>
<dbReference type="PANTHER" id="PTHR43715">
    <property type="entry name" value="GDP-MANNOSE 4,6-DEHYDRATASE"/>
    <property type="match status" value="1"/>
</dbReference>
<evidence type="ECO:0000259" key="11">
    <source>
        <dbReference type="Pfam" id="PF16363"/>
    </source>
</evidence>
<dbReference type="GO" id="GO:0008446">
    <property type="term" value="F:GDP-mannose 4,6-dehydratase activity"/>
    <property type="evidence" value="ECO:0007669"/>
    <property type="project" value="UniProtKB-EC"/>
</dbReference>
<evidence type="ECO:0000256" key="1">
    <source>
        <dbReference type="ARBA" id="ARBA00001937"/>
    </source>
</evidence>
<evidence type="ECO:0000313" key="13">
    <source>
        <dbReference type="Proteomes" id="UP000198372"/>
    </source>
</evidence>
<dbReference type="InterPro" id="IPR006368">
    <property type="entry name" value="GDP_Man_deHydtase"/>
</dbReference>
<evidence type="ECO:0000256" key="6">
    <source>
        <dbReference type="ARBA" id="ARBA00023239"/>
    </source>
</evidence>
<dbReference type="PANTHER" id="PTHR43715:SF1">
    <property type="entry name" value="GDP-MANNOSE 4,6 DEHYDRATASE"/>
    <property type="match status" value="1"/>
</dbReference>
<dbReference type="STRING" id="269621.A0A238F155"/>
<dbReference type="NCBIfam" id="TIGR01472">
    <property type="entry name" value="gmd"/>
    <property type="match status" value="1"/>
</dbReference>
<evidence type="ECO:0000256" key="3">
    <source>
        <dbReference type="ARBA" id="ARBA00009263"/>
    </source>
</evidence>
<evidence type="ECO:0000256" key="10">
    <source>
        <dbReference type="SAM" id="MobiDB-lite"/>
    </source>
</evidence>
<dbReference type="Proteomes" id="UP000198372">
    <property type="component" value="Unassembled WGS sequence"/>
</dbReference>
<dbReference type="Gene3D" id="3.90.25.10">
    <property type="entry name" value="UDP-galactose 4-epimerase, domain 1"/>
    <property type="match status" value="1"/>
</dbReference>
<comment type="cofactor">
    <cofactor evidence="1">
        <name>NADP(+)</name>
        <dbReference type="ChEBI" id="CHEBI:58349"/>
    </cofactor>
</comment>
<keyword evidence="6" id="KW-0456">Lyase</keyword>
<accession>A0A238F155</accession>
<dbReference type="OrthoDB" id="10253554at2759"/>
<feature type="domain" description="NAD(P)-binding" evidence="11">
    <location>
        <begin position="78"/>
        <end position="408"/>
    </location>
</feature>
<evidence type="ECO:0000256" key="2">
    <source>
        <dbReference type="ARBA" id="ARBA00004912"/>
    </source>
</evidence>
<keyword evidence="13" id="KW-1185">Reference proteome</keyword>
<dbReference type="FunFam" id="3.40.50.720:FF:001053">
    <property type="entry name" value="GDP-mannose 4,6 dehydratase"/>
    <property type="match status" value="1"/>
</dbReference>
<evidence type="ECO:0000256" key="8">
    <source>
        <dbReference type="ARBA" id="ARBA00050823"/>
    </source>
</evidence>
<evidence type="ECO:0000256" key="5">
    <source>
        <dbReference type="ARBA" id="ARBA00022857"/>
    </source>
</evidence>
<dbReference type="Pfam" id="PF16363">
    <property type="entry name" value="GDP_Man_Dehyd"/>
    <property type="match status" value="1"/>
</dbReference>
<dbReference type="EC" id="4.2.1.47" evidence="4"/>